<evidence type="ECO:0000313" key="2">
    <source>
        <dbReference type="Proteomes" id="UP000190080"/>
    </source>
</evidence>
<reference evidence="1 2" key="1">
    <citation type="submission" date="2017-03" db="EMBL/GenBank/DDBJ databases">
        <title>Genome sequence of Clostridium oryzae DSM 28571.</title>
        <authorList>
            <person name="Poehlein A."/>
            <person name="Daniel R."/>
        </authorList>
    </citation>
    <scope>NUCLEOTIDE SEQUENCE [LARGE SCALE GENOMIC DNA]</scope>
    <source>
        <strain evidence="1 2">DSM 28571</strain>
    </source>
</reference>
<dbReference type="EMBL" id="MZGV01000050">
    <property type="protein sequence ID" value="OPJ59111.1"/>
    <property type="molecule type" value="Genomic_DNA"/>
</dbReference>
<dbReference type="OrthoDB" id="1956411at2"/>
<proteinExistence type="predicted"/>
<dbReference type="Proteomes" id="UP000190080">
    <property type="component" value="Unassembled WGS sequence"/>
</dbReference>
<gene>
    <name evidence="1" type="ORF">CLORY_34410</name>
</gene>
<dbReference type="STRING" id="1450648.CLORY_34410"/>
<comment type="caution">
    <text evidence="1">The sequence shown here is derived from an EMBL/GenBank/DDBJ whole genome shotgun (WGS) entry which is preliminary data.</text>
</comment>
<sequence length="147" mass="17456">MYLNEYNYFNGVPIPRCMRSSENYQMGDSDSSESDTPEYQLGRMYPKLYIIVYPQVISQCDMFDKSCCCMRIPSNEEIEKMVTDICMNIEDEVKSTIKPAMREDESRQLGFGERGILGDLVRILILRELFDRRHRPHRRYFSYRAGY</sequence>
<keyword evidence="2" id="KW-1185">Reference proteome</keyword>
<protein>
    <submittedName>
        <fullName evidence="1">Uncharacterized protein</fullName>
    </submittedName>
</protein>
<dbReference type="RefSeq" id="WP_079426756.1">
    <property type="nucleotide sequence ID" value="NZ_MZGV01000050.1"/>
</dbReference>
<dbReference type="AlphaFoldDB" id="A0A1V4IGI8"/>
<accession>A0A1V4IGI8</accession>
<evidence type="ECO:0000313" key="1">
    <source>
        <dbReference type="EMBL" id="OPJ59111.1"/>
    </source>
</evidence>
<name>A0A1V4IGI8_9CLOT</name>
<organism evidence="1 2">
    <name type="scientific">Clostridium oryzae</name>
    <dbReference type="NCBI Taxonomy" id="1450648"/>
    <lineage>
        <taxon>Bacteria</taxon>
        <taxon>Bacillati</taxon>
        <taxon>Bacillota</taxon>
        <taxon>Clostridia</taxon>
        <taxon>Eubacteriales</taxon>
        <taxon>Clostridiaceae</taxon>
        <taxon>Clostridium</taxon>
    </lineage>
</organism>